<evidence type="ECO:0000256" key="2">
    <source>
        <dbReference type="ARBA" id="ARBA00023043"/>
    </source>
</evidence>
<name>A0A6N1X5I3_9BURK</name>
<evidence type="ECO:0000256" key="3">
    <source>
        <dbReference type="PROSITE-ProRule" id="PRU00023"/>
    </source>
</evidence>
<evidence type="ECO:0000256" key="4">
    <source>
        <dbReference type="SAM" id="MobiDB-lite"/>
    </source>
</evidence>
<reference evidence="5 6" key="1">
    <citation type="submission" date="2020-06" db="EMBL/GenBank/DDBJ databases">
        <title>Acidovorax antarctica sp. nov., isolated from Corinth ice sheet soil, Antarctic Fields Peninsula.</title>
        <authorList>
            <person name="Xu Q."/>
            <person name="Peng F."/>
        </authorList>
    </citation>
    <scope>NUCLEOTIDE SEQUENCE [LARGE SCALE GENOMIC DNA]</scope>
    <source>
        <strain evidence="5 6">16-35-5</strain>
    </source>
</reference>
<keyword evidence="6" id="KW-1185">Reference proteome</keyword>
<dbReference type="SMART" id="SM00248">
    <property type="entry name" value="ANK"/>
    <property type="match status" value="3"/>
</dbReference>
<dbReference type="Gene3D" id="1.25.40.20">
    <property type="entry name" value="Ankyrin repeat-containing domain"/>
    <property type="match status" value="1"/>
</dbReference>
<dbReference type="SUPFAM" id="SSF48403">
    <property type="entry name" value="Ankyrin repeat"/>
    <property type="match status" value="1"/>
</dbReference>
<organism evidence="5 6">
    <name type="scientific">Comamonas antarctica</name>
    <dbReference type="NCBI Taxonomy" id="2743470"/>
    <lineage>
        <taxon>Bacteria</taxon>
        <taxon>Pseudomonadati</taxon>
        <taxon>Pseudomonadota</taxon>
        <taxon>Betaproteobacteria</taxon>
        <taxon>Burkholderiales</taxon>
        <taxon>Comamonadaceae</taxon>
        <taxon>Comamonas</taxon>
    </lineage>
</organism>
<feature type="region of interest" description="Disordered" evidence="4">
    <location>
        <begin position="1"/>
        <end position="44"/>
    </location>
</feature>
<dbReference type="AlphaFoldDB" id="A0A6N1X5I3"/>
<dbReference type="RefSeq" id="WP_175504119.1">
    <property type="nucleotide sequence ID" value="NZ_CP054840.1"/>
</dbReference>
<dbReference type="InterPro" id="IPR036770">
    <property type="entry name" value="Ankyrin_rpt-contain_sf"/>
</dbReference>
<dbReference type="InterPro" id="IPR002110">
    <property type="entry name" value="Ankyrin_rpt"/>
</dbReference>
<dbReference type="PROSITE" id="PS50088">
    <property type="entry name" value="ANK_REPEAT"/>
    <property type="match status" value="2"/>
</dbReference>
<evidence type="ECO:0000313" key="6">
    <source>
        <dbReference type="Proteomes" id="UP000509579"/>
    </source>
</evidence>
<feature type="compositionally biased region" description="Polar residues" evidence="4">
    <location>
        <begin position="1"/>
        <end position="11"/>
    </location>
</feature>
<proteinExistence type="predicted"/>
<dbReference type="Proteomes" id="UP000509579">
    <property type="component" value="Chromosome"/>
</dbReference>
<keyword evidence="2 3" id="KW-0040">ANK repeat</keyword>
<dbReference type="KEGG" id="aant:HUK68_10650"/>
<dbReference type="PANTHER" id="PTHR24171">
    <property type="entry name" value="ANKYRIN REPEAT DOMAIN-CONTAINING PROTEIN 39-RELATED"/>
    <property type="match status" value="1"/>
</dbReference>
<accession>A0A6N1X5I3</accession>
<keyword evidence="1" id="KW-0677">Repeat</keyword>
<evidence type="ECO:0000313" key="5">
    <source>
        <dbReference type="EMBL" id="QKV53312.1"/>
    </source>
</evidence>
<sequence length="308" mass="32613">MRNPQPANSTGMHAPPSSPCIEGMRRPRPSTEEDDDVVTVKRSYLPADALEQDAAQPLLSASGQWSPSATAQTRNSAPAADVEWQQVLNEVLAHAVETHDRHGVTIMLNRGADVNFVDPLTADTPLLLAMDNLDAGMTELLLASGADPNLVDPISGNTPLMVALFEQNPIAAGLLVAYGADEDLANPRNGQTAWLIAQRHGYGQELGTLLAQRQSCEEQSDSDSDSGPQPLPVRADGQDNALPLPGAVNGCEIDGTDTCEILQETYAEVHVTVTCPAVSSDSTDTASPGHLYAYLLGALSAPWQTYPA</sequence>
<dbReference type="PROSITE" id="PS50297">
    <property type="entry name" value="ANK_REP_REGION"/>
    <property type="match status" value="1"/>
</dbReference>
<feature type="repeat" description="ANK" evidence="3">
    <location>
        <begin position="155"/>
        <end position="187"/>
    </location>
</feature>
<feature type="repeat" description="ANK" evidence="3">
    <location>
        <begin position="121"/>
        <end position="153"/>
    </location>
</feature>
<evidence type="ECO:0000256" key="1">
    <source>
        <dbReference type="ARBA" id="ARBA00022737"/>
    </source>
</evidence>
<protein>
    <submittedName>
        <fullName evidence="5">Ankyrin repeat domain-containing protein</fullName>
    </submittedName>
</protein>
<dbReference type="Pfam" id="PF12796">
    <property type="entry name" value="Ank_2"/>
    <property type="match status" value="1"/>
</dbReference>
<feature type="region of interest" description="Disordered" evidence="4">
    <location>
        <begin position="213"/>
        <end position="241"/>
    </location>
</feature>
<gene>
    <name evidence="5" type="ORF">HUK68_10650</name>
</gene>
<dbReference type="EMBL" id="CP054840">
    <property type="protein sequence ID" value="QKV53312.1"/>
    <property type="molecule type" value="Genomic_DNA"/>
</dbReference>